<evidence type="ECO:0000313" key="2">
    <source>
        <dbReference type="EMBL" id="MDM3930553.1"/>
    </source>
</evidence>
<name>A0ABT7PBD6_MYCIT</name>
<gene>
    <name evidence="2" type="ORF">QRB35_32150</name>
</gene>
<reference evidence="2" key="2">
    <citation type="submission" date="2023-06" db="EMBL/GenBank/DDBJ databases">
        <authorList>
            <person name="Spilker T."/>
        </authorList>
    </citation>
    <scope>NUCLEOTIDE SEQUENCE</scope>
    <source>
        <strain evidence="2">FLAC1071</strain>
    </source>
</reference>
<reference evidence="2" key="1">
    <citation type="submission" date="2023-06" db="EMBL/GenBank/DDBJ databases">
        <title>Itaconate inhibition of nontuberculous mycobacteria.</title>
        <authorList>
            <person name="Breen P."/>
            <person name="Zimbric M."/>
            <person name="Caverly L."/>
        </authorList>
    </citation>
    <scope>NUCLEOTIDE SEQUENCE</scope>
    <source>
        <strain evidence="2">FLAC1071</strain>
    </source>
</reference>
<accession>A0ABT7PBD6</accession>
<sequence length="592" mass="59056">MGGSPMGMGMPMGGGSPMGGMQPPQMPQLPSQTPGNDIAKTIGDTVGKLAGGQHGGQPVSAETLGKLLDAQNGGSNGTGGPGAGGPGAGGPGGLGDPGSGSGGGLTDDKGLKPDGTLAGDQKGLGKHHGLDPYSAANTNPALNNPPAPTSGPMAGPSPASPAITPPPAAGPAPITQLSADESTPAPPAAPPVAAGAATHTSGMDTPYTDAGHSPQHTANGAPAGAQFGQQPVNSNGNALGAYPLSDGGGVAPMPPAPAQPAPMMGGGGMPISAAGLGAAGGAAAAAATPPVILSTKTEASNSSSEGRGSSLVADHNSAVAVDKVQALPPEYSIAHEHLAGVVKAFRERPGIAWTSVAAAIAVFLYDEPGLPAPRLRYVLATGDALSLIPIDVKLPAGIELLGGELAPGRWLPRSFVGDWSGHQRPALKLAAAADTHAPLLGRLVYLVSNDTNPDITPAVSASSGVIETLAPRTQLTALEATGKASAGRLSRVNVDAAQIGPDQAARYLNGFGRIWHFDDGSDDDIKLATTTLWAMRWGSDQRHLQRPDDYVGTLATYWYTEGKTALTAGRHDEAAYAAWQFSRLEPTGTALR</sequence>
<proteinExistence type="predicted"/>
<feature type="compositionally biased region" description="Polar residues" evidence="1">
    <location>
        <begin position="227"/>
        <end position="237"/>
    </location>
</feature>
<keyword evidence="3" id="KW-1185">Reference proteome</keyword>
<feature type="region of interest" description="Disordered" evidence="1">
    <location>
        <begin position="1"/>
        <end position="243"/>
    </location>
</feature>
<evidence type="ECO:0000256" key="1">
    <source>
        <dbReference type="SAM" id="MobiDB-lite"/>
    </source>
</evidence>
<dbReference type="Proteomes" id="UP001529272">
    <property type="component" value="Unassembled WGS sequence"/>
</dbReference>
<feature type="compositionally biased region" description="Gly residues" evidence="1">
    <location>
        <begin position="1"/>
        <end position="18"/>
    </location>
</feature>
<feature type="compositionally biased region" description="Low complexity" evidence="1">
    <location>
        <begin position="19"/>
        <end position="32"/>
    </location>
</feature>
<dbReference type="EMBL" id="JASZZX010000113">
    <property type="protein sequence ID" value="MDM3930553.1"/>
    <property type="molecule type" value="Genomic_DNA"/>
</dbReference>
<organism evidence="2 3">
    <name type="scientific">Mycobacterium intracellulare subsp. chimaera</name>
    <dbReference type="NCBI Taxonomy" id="222805"/>
    <lineage>
        <taxon>Bacteria</taxon>
        <taxon>Bacillati</taxon>
        <taxon>Actinomycetota</taxon>
        <taxon>Actinomycetes</taxon>
        <taxon>Mycobacteriales</taxon>
        <taxon>Mycobacteriaceae</taxon>
        <taxon>Mycobacterium</taxon>
        <taxon>Mycobacterium avium complex (MAC)</taxon>
    </lineage>
</organism>
<dbReference type="RefSeq" id="WP_158514599.1">
    <property type="nucleotide sequence ID" value="NZ_CP012886.2"/>
</dbReference>
<feature type="compositionally biased region" description="Gly residues" evidence="1">
    <location>
        <begin position="74"/>
        <end position="105"/>
    </location>
</feature>
<protein>
    <submittedName>
        <fullName evidence="2">Uncharacterized protein</fullName>
    </submittedName>
</protein>
<evidence type="ECO:0000313" key="3">
    <source>
        <dbReference type="Proteomes" id="UP001529272"/>
    </source>
</evidence>
<comment type="caution">
    <text evidence="2">The sequence shown here is derived from an EMBL/GenBank/DDBJ whole genome shotgun (WGS) entry which is preliminary data.</text>
</comment>
<feature type="compositionally biased region" description="Low complexity" evidence="1">
    <location>
        <begin position="150"/>
        <end position="162"/>
    </location>
</feature>